<dbReference type="KEGG" id="shd:SUTH_01402"/>
<dbReference type="Gene3D" id="1.10.340.20">
    <property type="entry name" value="Apc36109-like domain"/>
    <property type="match status" value="1"/>
</dbReference>
<protein>
    <submittedName>
        <fullName evidence="1">Uncharacterized protein</fullName>
    </submittedName>
</protein>
<dbReference type="InterPro" id="IPR023162">
    <property type="entry name" value="Apc36109-like_dom_sf"/>
</dbReference>
<dbReference type="RefSeq" id="WP_041098157.1">
    <property type="nucleotide sequence ID" value="NZ_AP012547.1"/>
</dbReference>
<dbReference type="HOGENOM" id="CLU_2467853_0_0_4"/>
<gene>
    <name evidence="1" type="ORF">SUTH_01402</name>
</gene>
<dbReference type="STRING" id="1223802.SUTH_01402"/>
<reference evidence="1 2" key="1">
    <citation type="journal article" date="2014" name="Syst. Appl. Microbiol.">
        <title>Complete genomes of freshwater sulfur oxidizers Sulfuricella denitrificans skB26 and Sulfuritalea hydrogenivorans sk43H: genetic insights into the sulfur oxidation pathway of betaproteobacteria.</title>
        <authorList>
            <person name="Watanabe T."/>
            <person name="Kojima H."/>
            <person name="Fukui M."/>
        </authorList>
    </citation>
    <scope>NUCLEOTIDE SEQUENCE [LARGE SCALE GENOMIC DNA]</scope>
    <source>
        <strain evidence="1">DSM22779</strain>
    </source>
</reference>
<dbReference type="AlphaFoldDB" id="W0SDQ1"/>
<evidence type="ECO:0000313" key="2">
    <source>
        <dbReference type="Proteomes" id="UP000031637"/>
    </source>
</evidence>
<proteinExistence type="predicted"/>
<dbReference type="EMBL" id="AP012547">
    <property type="protein sequence ID" value="BAO29201.1"/>
    <property type="molecule type" value="Genomic_DNA"/>
</dbReference>
<sequence>MSNPKVEAVARVLAEWNPLGDAAKKVTDLDGYRVEAADIVFGLKVRGDSVKPEKHVMDVLNQAFGLGLDLQSCVGPAKKISAVLAKKD</sequence>
<accession>W0SDQ1</accession>
<evidence type="ECO:0000313" key="1">
    <source>
        <dbReference type="EMBL" id="BAO29201.1"/>
    </source>
</evidence>
<name>W0SDQ1_9PROT</name>
<organism evidence="1 2">
    <name type="scientific">Sulfuritalea hydrogenivorans sk43H</name>
    <dbReference type="NCBI Taxonomy" id="1223802"/>
    <lineage>
        <taxon>Bacteria</taxon>
        <taxon>Pseudomonadati</taxon>
        <taxon>Pseudomonadota</taxon>
        <taxon>Betaproteobacteria</taxon>
        <taxon>Nitrosomonadales</taxon>
        <taxon>Sterolibacteriaceae</taxon>
        <taxon>Sulfuritalea</taxon>
    </lineage>
</organism>
<keyword evidence="2" id="KW-1185">Reference proteome</keyword>
<dbReference type="Proteomes" id="UP000031637">
    <property type="component" value="Chromosome"/>
</dbReference>
<dbReference type="OrthoDB" id="1447633at2"/>